<name>A0A1X0XXN7_9BACT</name>
<dbReference type="RefSeq" id="WP_085011237.1">
    <property type="nucleotide sequence ID" value="NZ_NAAD01000017.1"/>
</dbReference>
<dbReference type="SUPFAM" id="SSF56801">
    <property type="entry name" value="Acetyl-CoA synthetase-like"/>
    <property type="match status" value="1"/>
</dbReference>
<sequence>MNNSIPTSILKLAPARAERTALRRKQNNVWVDISWKEFSSQVRRYAGGLQALGLKRGERVAIMAPNCPEWAFADLAIMACGGLTVPVYHTEGPAAVAHILTDSGSRFLFIHDEAMAAELLQAEETLPQLEKIILLRGCFDRREVLPLDRFLAPAVNDDMLQQSLDAIRRDDLASIIYTSGTTGPPKGVMLTHGNILSAIEAARDSFDIGEEDSCLSFLPLSHIFERVDGYYYMLQQGAVINYAEGIDSVPANLQEISPTVVISVPRLFEKMYARVMERILSGPWLKKQLFFGALKAATAHLAAEQAGRTPSAGLTLITRLARARVFSKLRQPLGGKIRFFVSGGAPLSRRVAEFFHAAGLPIYEGYGLTETAAGITVNHPRGTRLGTVGRVMSGTELQLAADGEILIRGKTVFKGYWQNPEKTAEVLIDGWLHSGDIGEIDADGYLAVTDRKKDLIITAGGENIAPQIIENRLKSDKFIANAFLFGNRKPFLVALLVPNFDNLESYARRKNISYSDHCELVSNPRVLDLLRRRIDRLQEGLPSFQHVKRFTLMSRDFAGDEITPTLKLKRKIVRERYQHLIDEMYRAEDHGIHDSGFCMTEEGDTNPQG</sequence>
<comment type="caution">
    <text evidence="5">The sequence shown here is derived from an EMBL/GenBank/DDBJ whole genome shotgun (WGS) entry which is preliminary data.</text>
</comment>
<evidence type="ECO:0000313" key="6">
    <source>
        <dbReference type="Proteomes" id="UP000193136"/>
    </source>
</evidence>
<dbReference type="InterPro" id="IPR000873">
    <property type="entry name" value="AMP-dep_synth/lig_dom"/>
</dbReference>
<feature type="domain" description="AMP-dependent synthetase/ligase" evidence="4">
    <location>
        <begin position="16"/>
        <end position="417"/>
    </location>
</feature>
<dbReference type="PROSITE" id="PS00455">
    <property type="entry name" value="AMP_BINDING"/>
    <property type="match status" value="1"/>
</dbReference>
<dbReference type="OrthoDB" id="9799237at2"/>
<dbReference type="Pfam" id="PF00501">
    <property type="entry name" value="AMP-binding"/>
    <property type="match status" value="1"/>
</dbReference>
<dbReference type="Proteomes" id="UP000193136">
    <property type="component" value="Unassembled WGS sequence"/>
</dbReference>
<dbReference type="STRING" id="1969733.B5V00_12995"/>
<dbReference type="InterPro" id="IPR020459">
    <property type="entry name" value="AMP-binding"/>
</dbReference>
<dbReference type="PANTHER" id="PTHR43272">
    <property type="entry name" value="LONG-CHAIN-FATTY-ACID--COA LIGASE"/>
    <property type="match status" value="1"/>
</dbReference>
<evidence type="ECO:0000256" key="2">
    <source>
        <dbReference type="ARBA" id="ARBA00022832"/>
    </source>
</evidence>
<dbReference type="GO" id="GO:0016020">
    <property type="term" value="C:membrane"/>
    <property type="evidence" value="ECO:0007669"/>
    <property type="project" value="TreeGrafter"/>
</dbReference>
<dbReference type="InterPro" id="IPR042099">
    <property type="entry name" value="ANL_N_sf"/>
</dbReference>
<keyword evidence="6" id="KW-1185">Reference proteome</keyword>
<keyword evidence="1" id="KW-0436">Ligase</keyword>
<evidence type="ECO:0000256" key="3">
    <source>
        <dbReference type="ARBA" id="ARBA00023098"/>
    </source>
</evidence>
<proteinExistence type="predicted"/>
<dbReference type="Pfam" id="PF23562">
    <property type="entry name" value="AMP-binding_C_3"/>
    <property type="match status" value="1"/>
</dbReference>
<keyword evidence="2" id="KW-0276">Fatty acid metabolism</keyword>
<gene>
    <name evidence="5" type="ORF">B5V00_12995</name>
</gene>
<dbReference type="CDD" id="cd05907">
    <property type="entry name" value="VL_LC_FACS_like"/>
    <property type="match status" value="1"/>
</dbReference>
<organism evidence="5 6">
    <name type="scientific">Geothermobacter hydrogeniphilus</name>
    <dbReference type="NCBI Taxonomy" id="1969733"/>
    <lineage>
        <taxon>Bacteria</taxon>
        <taxon>Pseudomonadati</taxon>
        <taxon>Thermodesulfobacteriota</taxon>
        <taxon>Desulfuromonadia</taxon>
        <taxon>Desulfuromonadales</taxon>
        <taxon>Geothermobacteraceae</taxon>
        <taxon>Geothermobacter</taxon>
    </lineage>
</organism>
<evidence type="ECO:0000259" key="4">
    <source>
        <dbReference type="Pfam" id="PF00501"/>
    </source>
</evidence>
<dbReference type="EMBL" id="NAAD01000017">
    <property type="protein sequence ID" value="ORJ57681.1"/>
    <property type="molecule type" value="Genomic_DNA"/>
</dbReference>
<keyword evidence="3" id="KW-0443">Lipid metabolism</keyword>
<reference evidence="5 6" key="1">
    <citation type="submission" date="2017-03" db="EMBL/GenBank/DDBJ databases">
        <title>Genome sequence of Geothermobacter sp. EPR-M, Deep-Sea Iron Reducer.</title>
        <authorList>
            <person name="Tully B."/>
            <person name="Savalia P."/>
            <person name="Abuyen K."/>
            <person name="Baughan C."/>
            <person name="Romero E."/>
            <person name="Ronkowski C."/>
            <person name="Torres B."/>
            <person name="Tremblay J."/>
            <person name="Trujillo A."/>
            <person name="Tyler M."/>
            <person name="Perez-Rodriguez I."/>
            <person name="Amend J."/>
        </authorList>
    </citation>
    <scope>NUCLEOTIDE SEQUENCE [LARGE SCALE GENOMIC DNA]</scope>
    <source>
        <strain evidence="5 6">EPR-M</strain>
    </source>
</reference>
<dbReference type="PANTHER" id="PTHR43272:SF32">
    <property type="entry name" value="AMP-DEPENDENT SYNTHETASE_LIGASE DOMAIN-CONTAINING PROTEIN"/>
    <property type="match status" value="1"/>
</dbReference>
<accession>A0A1X0XXN7</accession>
<evidence type="ECO:0000256" key="1">
    <source>
        <dbReference type="ARBA" id="ARBA00022598"/>
    </source>
</evidence>
<dbReference type="AlphaFoldDB" id="A0A1X0XXN7"/>
<evidence type="ECO:0000313" key="5">
    <source>
        <dbReference type="EMBL" id="ORJ57681.1"/>
    </source>
</evidence>
<protein>
    <recommendedName>
        <fullName evidence="4">AMP-dependent synthetase/ligase domain-containing protein</fullName>
    </recommendedName>
</protein>
<dbReference type="InterPro" id="IPR020845">
    <property type="entry name" value="AMP-binding_CS"/>
</dbReference>
<dbReference type="Gene3D" id="3.40.50.12780">
    <property type="entry name" value="N-terminal domain of ligase-like"/>
    <property type="match status" value="1"/>
</dbReference>
<dbReference type="PRINTS" id="PR00154">
    <property type="entry name" value="AMPBINDING"/>
</dbReference>
<dbReference type="GO" id="GO:0004467">
    <property type="term" value="F:long-chain fatty acid-CoA ligase activity"/>
    <property type="evidence" value="ECO:0007669"/>
    <property type="project" value="TreeGrafter"/>
</dbReference>